<keyword evidence="5" id="KW-0762">Sugar transport</keyword>
<evidence type="ECO:0000256" key="6">
    <source>
        <dbReference type="ARBA" id="ARBA00022737"/>
    </source>
</evidence>
<sequence length="504" mass="56496">MQQTILELREISKRFPGVQALNHAGLEIRKGEIHAVLGENGAGKSTLMKVILGMYQPDEGEIRWRGERTSFKNPHAALSRGICMIHQEISLVPSTTVAENIWIGREKDFTDFGVLNRRRMVKKARELLDRLEIHIDPRMRVQNLSVANMQLVEIARAISYEADLIIMDEPTSALTESEIQLLFKIMRTLTGQGVAIIFISHKLDEVLAVADRITVMRDGQYITTVEASSTTENDLIRWIAGRELKDLYPKEEAEIGPTVLEVRHLSRRGVFDDVSFEVHQGEILGFSGLMGAGRTEIMRALFGIDRCDSGEVLLHGKELRIRSPKQAIESGIGMLTEDRLRMGILRTLPVRANISMAYLDKLTNAVGFVNHRREARDCEQMVQRLNIKLASLKQIITSLSGGNQQKAIIGRWLLVDPKVLILDEPTRGIDVGSKSEIHRQISLLAQQGMAIIMISSELPEVMGMSDRILVVRGGKIVGEHLRGQFDQETIMKEAFGQTAREAVS</sequence>
<protein>
    <submittedName>
        <fullName evidence="12">Sugar ABC transporter ATP-binding protein</fullName>
    </submittedName>
</protein>
<dbReference type="AlphaFoldDB" id="A0A926HU64"/>
<evidence type="ECO:0000256" key="5">
    <source>
        <dbReference type="ARBA" id="ARBA00022597"/>
    </source>
</evidence>
<evidence type="ECO:0000256" key="3">
    <source>
        <dbReference type="ARBA" id="ARBA00022448"/>
    </source>
</evidence>
<evidence type="ECO:0000313" key="12">
    <source>
        <dbReference type="EMBL" id="MBC8535983.1"/>
    </source>
</evidence>
<keyword evidence="6" id="KW-0677">Repeat</keyword>
<keyword evidence="7" id="KW-0547">Nucleotide-binding</keyword>
<dbReference type="RefSeq" id="WP_249299740.1">
    <property type="nucleotide sequence ID" value="NZ_JACRSP010000002.1"/>
</dbReference>
<dbReference type="CDD" id="cd03216">
    <property type="entry name" value="ABC_Carb_Monos_I"/>
    <property type="match status" value="1"/>
</dbReference>
<dbReference type="GO" id="GO:0005524">
    <property type="term" value="F:ATP binding"/>
    <property type="evidence" value="ECO:0007669"/>
    <property type="project" value="UniProtKB-KW"/>
</dbReference>
<dbReference type="SUPFAM" id="SSF52540">
    <property type="entry name" value="P-loop containing nucleoside triphosphate hydrolases"/>
    <property type="match status" value="2"/>
</dbReference>
<gene>
    <name evidence="12" type="ORF">H8695_04675</name>
</gene>
<dbReference type="InterPro" id="IPR003593">
    <property type="entry name" value="AAA+_ATPase"/>
</dbReference>
<dbReference type="GO" id="GO:0016887">
    <property type="term" value="F:ATP hydrolysis activity"/>
    <property type="evidence" value="ECO:0007669"/>
    <property type="project" value="InterPro"/>
</dbReference>
<dbReference type="GO" id="GO:0015749">
    <property type="term" value="P:monosaccharide transmembrane transport"/>
    <property type="evidence" value="ECO:0007669"/>
    <property type="project" value="UniProtKB-ARBA"/>
</dbReference>
<keyword evidence="9" id="KW-1278">Translocase</keyword>
<dbReference type="InterPro" id="IPR027417">
    <property type="entry name" value="P-loop_NTPase"/>
</dbReference>
<dbReference type="SMART" id="SM00382">
    <property type="entry name" value="AAA"/>
    <property type="match status" value="2"/>
</dbReference>
<dbReference type="EMBL" id="JACRSP010000002">
    <property type="protein sequence ID" value="MBC8535983.1"/>
    <property type="molecule type" value="Genomic_DNA"/>
</dbReference>
<accession>A0A926HU64</accession>
<comment type="caution">
    <text evidence="12">The sequence shown here is derived from an EMBL/GenBank/DDBJ whole genome shotgun (WGS) entry which is preliminary data.</text>
</comment>
<keyword evidence="13" id="KW-1185">Reference proteome</keyword>
<dbReference type="PROSITE" id="PS50893">
    <property type="entry name" value="ABC_TRANSPORTER_2"/>
    <property type="match status" value="2"/>
</dbReference>
<comment type="subcellular location">
    <subcellularLocation>
        <location evidence="2">Cell inner membrane</location>
    </subcellularLocation>
    <subcellularLocation>
        <location evidence="1">Cell membrane</location>
        <topology evidence="1">Peripheral membrane protein</topology>
    </subcellularLocation>
</comment>
<feature type="domain" description="ABC transporter" evidence="11">
    <location>
        <begin position="242"/>
        <end position="498"/>
    </location>
</feature>
<evidence type="ECO:0000256" key="7">
    <source>
        <dbReference type="ARBA" id="ARBA00022741"/>
    </source>
</evidence>
<evidence type="ECO:0000256" key="2">
    <source>
        <dbReference type="ARBA" id="ARBA00004533"/>
    </source>
</evidence>
<reference evidence="12" key="1">
    <citation type="submission" date="2020-08" db="EMBL/GenBank/DDBJ databases">
        <title>Genome public.</title>
        <authorList>
            <person name="Liu C."/>
            <person name="Sun Q."/>
        </authorList>
    </citation>
    <scope>NUCLEOTIDE SEQUENCE</scope>
    <source>
        <strain evidence="12">BX7</strain>
    </source>
</reference>
<keyword evidence="8 12" id="KW-0067">ATP-binding</keyword>
<dbReference type="Pfam" id="PF00005">
    <property type="entry name" value="ABC_tran"/>
    <property type="match status" value="2"/>
</dbReference>
<dbReference type="FunFam" id="3.40.50.300:FF:000126">
    <property type="entry name" value="Galactose/methyl galactoside import ATP-binding protein MglA"/>
    <property type="match status" value="1"/>
</dbReference>
<dbReference type="InterPro" id="IPR050107">
    <property type="entry name" value="ABC_carbohydrate_import_ATPase"/>
</dbReference>
<dbReference type="InterPro" id="IPR003439">
    <property type="entry name" value="ABC_transporter-like_ATP-bd"/>
</dbReference>
<evidence type="ECO:0000256" key="1">
    <source>
        <dbReference type="ARBA" id="ARBA00004202"/>
    </source>
</evidence>
<dbReference type="CDD" id="cd03215">
    <property type="entry name" value="ABC_Carb_Monos_II"/>
    <property type="match status" value="1"/>
</dbReference>
<evidence type="ECO:0000256" key="8">
    <source>
        <dbReference type="ARBA" id="ARBA00022840"/>
    </source>
</evidence>
<evidence type="ECO:0000259" key="11">
    <source>
        <dbReference type="PROSITE" id="PS50893"/>
    </source>
</evidence>
<proteinExistence type="predicted"/>
<keyword evidence="10" id="KW-0472">Membrane</keyword>
<keyword evidence="4" id="KW-1003">Cell membrane</keyword>
<evidence type="ECO:0000313" key="13">
    <source>
        <dbReference type="Proteomes" id="UP000620366"/>
    </source>
</evidence>
<evidence type="ECO:0000256" key="10">
    <source>
        <dbReference type="ARBA" id="ARBA00023136"/>
    </source>
</evidence>
<keyword evidence="3" id="KW-0813">Transport</keyword>
<organism evidence="12 13">
    <name type="scientific">Feifania hominis</name>
    <dbReference type="NCBI Taxonomy" id="2763660"/>
    <lineage>
        <taxon>Bacteria</taxon>
        <taxon>Bacillati</taxon>
        <taxon>Bacillota</taxon>
        <taxon>Clostridia</taxon>
        <taxon>Eubacteriales</taxon>
        <taxon>Feifaniaceae</taxon>
        <taxon>Feifania</taxon>
    </lineage>
</organism>
<dbReference type="FunFam" id="3.40.50.300:FF:000127">
    <property type="entry name" value="Ribose import ATP-binding protein RbsA"/>
    <property type="match status" value="1"/>
</dbReference>
<name>A0A926HU64_9FIRM</name>
<evidence type="ECO:0000256" key="9">
    <source>
        <dbReference type="ARBA" id="ARBA00022967"/>
    </source>
</evidence>
<feature type="domain" description="ABC transporter" evidence="11">
    <location>
        <begin position="6"/>
        <end position="243"/>
    </location>
</feature>
<dbReference type="Gene3D" id="3.40.50.300">
    <property type="entry name" value="P-loop containing nucleotide triphosphate hydrolases"/>
    <property type="match status" value="2"/>
</dbReference>
<dbReference type="PROSITE" id="PS00211">
    <property type="entry name" value="ABC_TRANSPORTER_1"/>
    <property type="match status" value="1"/>
</dbReference>
<dbReference type="PANTHER" id="PTHR43790:SF9">
    <property type="entry name" value="GALACTOFURANOSE TRANSPORTER ATP-BINDING PROTEIN YTFR"/>
    <property type="match status" value="1"/>
</dbReference>
<dbReference type="GO" id="GO:0005886">
    <property type="term" value="C:plasma membrane"/>
    <property type="evidence" value="ECO:0007669"/>
    <property type="project" value="UniProtKB-SubCell"/>
</dbReference>
<dbReference type="InterPro" id="IPR017871">
    <property type="entry name" value="ABC_transporter-like_CS"/>
</dbReference>
<evidence type="ECO:0000256" key="4">
    <source>
        <dbReference type="ARBA" id="ARBA00022475"/>
    </source>
</evidence>
<dbReference type="PANTHER" id="PTHR43790">
    <property type="entry name" value="CARBOHYDRATE TRANSPORT ATP-BINDING PROTEIN MG119-RELATED"/>
    <property type="match status" value="1"/>
</dbReference>
<dbReference type="Proteomes" id="UP000620366">
    <property type="component" value="Unassembled WGS sequence"/>
</dbReference>